<reference evidence="1" key="1">
    <citation type="submission" date="2020-03" db="EMBL/GenBank/DDBJ databases">
        <title>The deep terrestrial virosphere.</title>
        <authorList>
            <person name="Holmfeldt K."/>
            <person name="Nilsson E."/>
            <person name="Simone D."/>
            <person name="Lopez-Fernandez M."/>
            <person name="Wu X."/>
            <person name="de Brujin I."/>
            <person name="Lundin D."/>
            <person name="Andersson A."/>
            <person name="Bertilsson S."/>
            <person name="Dopson M."/>
        </authorList>
    </citation>
    <scope>NUCLEOTIDE SEQUENCE</scope>
    <source>
        <strain evidence="1">MM171A02092</strain>
        <strain evidence="2">MM171B00346</strain>
    </source>
</reference>
<protein>
    <submittedName>
        <fullName evidence="1">Uncharacterized protein</fullName>
    </submittedName>
</protein>
<evidence type="ECO:0000313" key="1">
    <source>
        <dbReference type="EMBL" id="QJA98232.1"/>
    </source>
</evidence>
<dbReference type="AlphaFoldDB" id="A0A6M3LXF0"/>
<name>A0A6M3LXF0_9ZZZZ</name>
<dbReference type="EMBL" id="MT143564">
    <property type="protein sequence ID" value="QJA98232.1"/>
    <property type="molecule type" value="Genomic_DNA"/>
</dbReference>
<organism evidence="1">
    <name type="scientific">viral metagenome</name>
    <dbReference type="NCBI Taxonomy" id="1070528"/>
    <lineage>
        <taxon>unclassified sequences</taxon>
        <taxon>metagenomes</taxon>
        <taxon>organismal metagenomes</taxon>
    </lineage>
</organism>
<evidence type="ECO:0000313" key="2">
    <source>
        <dbReference type="EMBL" id="QJB04293.1"/>
    </source>
</evidence>
<accession>A0A6M3LXF0</accession>
<sequence>MEFRKKMMMIPILALLLVSVPMVLAIDIDIDSDDPVAVETLAATISWDGSGFVDIDAMVNDDASVDFFTGGDSISGSLYLKDYGTGMYDVNTFTTNVNAYVEDGYIQYGIDRLDSGPYGPADQSAYSYVGATGSASMTYTVITNYASLYSASYSNNFAADAGEGTYFAEHRTDNGDNNAYFLAGGTGVLDVDHAIDGYTTHSSIGFGRGCGCYTKANVEQTGSGSFVVGGYFENTVSGGYDGIHDKTPSWTASGPVTYLQSFSFSDGFSWTDYSFDGN</sequence>
<dbReference type="EMBL" id="MT143879">
    <property type="protein sequence ID" value="QJB04293.1"/>
    <property type="molecule type" value="Genomic_DNA"/>
</dbReference>
<gene>
    <name evidence="1" type="ORF">MM171A02092_0001</name>
    <name evidence="2" type="ORF">MM171B00346_0005</name>
</gene>
<proteinExistence type="predicted"/>